<dbReference type="EMBL" id="JBHSJE010000002">
    <property type="protein sequence ID" value="MFC4978126.1"/>
    <property type="molecule type" value="Genomic_DNA"/>
</dbReference>
<feature type="region of interest" description="Disordered" evidence="1">
    <location>
        <begin position="1"/>
        <end position="23"/>
    </location>
</feature>
<dbReference type="GeneID" id="31238123"/>
<gene>
    <name evidence="2" type="ORF">ACFPL4_07065</name>
</gene>
<comment type="caution">
    <text evidence="2">The sequence shown here is derived from an EMBL/GenBank/DDBJ whole genome shotgun (WGS) entry which is preliminary data.</text>
</comment>
<keyword evidence="3" id="KW-1185">Reference proteome</keyword>
<name>A0ABV9V440_STRAZ</name>
<evidence type="ECO:0000313" key="2">
    <source>
        <dbReference type="EMBL" id="MFC4978126.1"/>
    </source>
</evidence>
<reference evidence="3" key="1">
    <citation type="journal article" date="2019" name="Int. J. Syst. Evol. Microbiol.">
        <title>The Global Catalogue of Microorganisms (GCM) 10K type strain sequencing project: providing services to taxonomists for standard genome sequencing and annotation.</title>
        <authorList>
            <consortium name="The Broad Institute Genomics Platform"/>
            <consortium name="The Broad Institute Genome Sequencing Center for Infectious Disease"/>
            <person name="Wu L."/>
            <person name="Ma J."/>
        </authorList>
    </citation>
    <scope>NUCLEOTIDE SEQUENCE [LARGE SCALE GENOMIC DNA]</scope>
    <source>
        <strain evidence="3">ICMP 257</strain>
    </source>
</reference>
<sequence length="86" mass="9368">MPGTNGLRGGQEAPRPPAPGTLVVDTARDDRVGEFRGVAGPRWSLRPVRGGAEWEVDPAYVRLATPIERLRAETARCNARSEGRFL</sequence>
<proteinExistence type="predicted"/>
<evidence type="ECO:0000256" key="1">
    <source>
        <dbReference type="SAM" id="MobiDB-lite"/>
    </source>
</evidence>
<evidence type="ECO:0000313" key="3">
    <source>
        <dbReference type="Proteomes" id="UP001595908"/>
    </source>
</evidence>
<accession>A0ABV9V440</accession>
<protein>
    <submittedName>
        <fullName evidence="2">Uncharacterized protein</fullName>
    </submittedName>
</protein>
<dbReference type="RefSeq" id="WP_078598498.1">
    <property type="nucleotide sequence ID" value="NZ_JBHSJE010000002.1"/>
</dbReference>
<organism evidence="2 3">
    <name type="scientific">Streptomyces atroolivaceus</name>
    <dbReference type="NCBI Taxonomy" id="66869"/>
    <lineage>
        <taxon>Bacteria</taxon>
        <taxon>Bacillati</taxon>
        <taxon>Actinomycetota</taxon>
        <taxon>Actinomycetes</taxon>
        <taxon>Kitasatosporales</taxon>
        <taxon>Streptomycetaceae</taxon>
        <taxon>Streptomyces</taxon>
    </lineage>
</organism>
<dbReference type="Proteomes" id="UP001595908">
    <property type="component" value="Unassembled WGS sequence"/>
</dbReference>